<evidence type="ECO:0000256" key="4">
    <source>
        <dbReference type="ARBA" id="ARBA00022801"/>
    </source>
</evidence>
<dbReference type="PROSITE" id="PS50240">
    <property type="entry name" value="TRYPSIN_DOM"/>
    <property type="match status" value="1"/>
</dbReference>
<dbReference type="PANTHER" id="PTHR24258:SF116">
    <property type="entry name" value="FI16631P1-RELATED"/>
    <property type="match status" value="1"/>
</dbReference>
<dbReference type="InterPro" id="IPR001314">
    <property type="entry name" value="Peptidase_S1A"/>
</dbReference>
<dbReference type="PANTHER" id="PTHR24258">
    <property type="entry name" value="SERINE PROTEASE-RELATED"/>
    <property type="match status" value="1"/>
</dbReference>
<dbReference type="EC" id="3.4.21.84" evidence="9"/>
<dbReference type="Pfam" id="PF00089">
    <property type="entry name" value="Trypsin"/>
    <property type="match status" value="1"/>
</dbReference>
<evidence type="ECO:0000256" key="2">
    <source>
        <dbReference type="ARBA" id="ARBA00022670"/>
    </source>
</evidence>
<keyword evidence="1" id="KW-0768">Sushi</keyword>
<dbReference type="PROSITE" id="PS00134">
    <property type="entry name" value="TRYPSIN_HIS"/>
    <property type="match status" value="1"/>
</dbReference>
<keyword evidence="13" id="KW-1185">Reference proteome</keyword>
<sequence>VRQRNIIAINSTNLKPKCGQPEVPAFRVMGGEESLPGRWPWMAAIFRDFFGIEKFFCGGSLIGPLHILTAAHCAIESSSHQMVVRLGDVDLMRNDEPSAPDAFRIAEVRKHPKYGKKGHYHDLAILVLDRAPRRSRYVMPLCLPPPSARSVMFVGRMATAVGWGRTSPRGSRSTVQRQTELPVWRNYDCGWRYFRLIYSSFLCAGGGRSGKDTCKGDSGGPLMLKYDGRWIQIGITSHGMDCGKPFFPGVYIRVTEYMDWIEKNIRE</sequence>
<keyword evidence="5" id="KW-0353">Hemolymph clotting</keyword>
<reference evidence="12" key="2">
    <citation type="submission" date="2023-05" db="EMBL/GenBank/DDBJ databases">
        <authorList>
            <person name="Fouks B."/>
        </authorList>
    </citation>
    <scope>NUCLEOTIDE SEQUENCE</scope>
    <source>
        <strain evidence="12">Stay&amp;Tobe</strain>
        <tissue evidence="12">Testes</tissue>
    </source>
</reference>
<protein>
    <recommendedName>
        <fullName evidence="9">limulus clotting factor C</fullName>
        <ecNumber evidence="9">3.4.21.84</ecNumber>
    </recommendedName>
</protein>
<evidence type="ECO:0000256" key="8">
    <source>
        <dbReference type="ARBA" id="ARBA00052079"/>
    </source>
</evidence>
<dbReference type="EMBL" id="JASPKZ010007259">
    <property type="protein sequence ID" value="KAJ9585581.1"/>
    <property type="molecule type" value="Genomic_DNA"/>
</dbReference>
<dbReference type="InterPro" id="IPR043504">
    <property type="entry name" value="Peptidase_S1_PA_chymotrypsin"/>
</dbReference>
<reference evidence="12" key="1">
    <citation type="journal article" date="2023" name="IScience">
        <title>Live-bearing cockroach genome reveals convergent evolutionary mechanisms linked to viviparity in insects and beyond.</title>
        <authorList>
            <person name="Fouks B."/>
            <person name="Harrison M.C."/>
            <person name="Mikhailova A.A."/>
            <person name="Marchal E."/>
            <person name="English S."/>
            <person name="Carruthers M."/>
            <person name="Jennings E.C."/>
            <person name="Chiamaka E.L."/>
            <person name="Frigard R.A."/>
            <person name="Pippel M."/>
            <person name="Attardo G.M."/>
            <person name="Benoit J.B."/>
            <person name="Bornberg-Bauer E."/>
            <person name="Tobe S.S."/>
        </authorList>
    </citation>
    <scope>NUCLEOTIDE SEQUENCE</scope>
    <source>
        <strain evidence="12">Stay&amp;Tobe</strain>
    </source>
</reference>
<accession>A0AAD8ED16</accession>
<evidence type="ECO:0000313" key="13">
    <source>
        <dbReference type="Proteomes" id="UP001233999"/>
    </source>
</evidence>
<evidence type="ECO:0000256" key="3">
    <source>
        <dbReference type="ARBA" id="ARBA00022729"/>
    </source>
</evidence>
<gene>
    <name evidence="12" type="ORF">L9F63_002611</name>
</gene>
<dbReference type="Gene3D" id="2.40.10.10">
    <property type="entry name" value="Trypsin-like serine proteases"/>
    <property type="match status" value="1"/>
</dbReference>
<dbReference type="PROSITE" id="PS00135">
    <property type="entry name" value="TRYPSIN_SER"/>
    <property type="match status" value="1"/>
</dbReference>
<evidence type="ECO:0000256" key="6">
    <source>
        <dbReference type="ARBA" id="ARBA00022825"/>
    </source>
</evidence>
<dbReference type="GO" id="GO:0042381">
    <property type="term" value="P:hemolymph coagulation"/>
    <property type="evidence" value="ECO:0007669"/>
    <property type="project" value="UniProtKB-KW"/>
</dbReference>
<dbReference type="AlphaFoldDB" id="A0AAD8ED16"/>
<keyword evidence="6 10" id="KW-0720">Serine protease</keyword>
<dbReference type="GO" id="GO:0006508">
    <property type="term" value="P:proteolysis"/>
    <property type="evidence" value="ECO:0007669"/>
    <property type="project" value="UniProtKB-KW"/>
</dbReference>
<feature type="domain" description="Peptidase S1" evidence="11">
    <location>
        <begin position="28"/>
        <end position="266"/>
    </location>
</feature>
<proteinExistence type="predicted"/>
<dbReference type="InterPro" id="IPR018114">
    <property type="entry name" value="TRYPSIN_HIS"/>
</dbReference>
<dbReference type="SUPFAM" id="SSF50494">
    <property type="entry name" value="Trypsin-like serine proteases"/>
    <property type="match status" value="1"/>
</dbReference>
<evidence type="ECO:0000256" key="10">
    <source>
        <dbReference type="RuleBase" id="RU363034"/>
    </source>
</evidence>
<dbReference type="InterPro" id="IPR033116">
    <property type="entry name" value="TRYPSIN_SER"/>
</dbReference>
<evidence type="ECO:0000259" key="11">
    <source>
        <dbReference type="PROSITE" id="PS50240"/>
    </source>
</evidence>
<dbReference type="InterPro" id="IPR009003">
    <property type="entry name" value="Peptidase_S1_PA"/>
</dbReference>
<dbReference type="InterPro" id="IPR001254">
    <property type="entry name" value="Trypsin_dom"/>
</dbReference>
<keyword evidence="3" id="KW-0732">Signal</keyword>
<evidence type="ECO:0000256" key="7">
    <source>
        <dbReference type="ARBA" id="ARBA00023157"/>
    </source>
</evidence>
<keyword evidence="4 10" id="KW-0378">Hydrolase</keyword>
<dbReference type="CDD" id="cd00190">
    <property type="entry name" value="Tryp_SPc"/>
    <property type="match status" value="1"/>
</dbReference>
<dbReference type="FunFam" id="2.40.10.10:FF:000120">
    <property type="entry name" value="Putative serine protease"/>
    <property type="match status" value="1"/>
</dbReference>
<evidence type="ECO:0000313" key="12">
    <source>
        <dbReference type="EMBL" id="KAJ9585581.1"/>
    </source>
</evidence>
<comment type="caution">
    <text evidence="12">The sequence shown here is derived from an EMBL/GenBank/DDBJ whole genome shotgun (WGS) entry which is preliminary data.</text>
</comment>
<evidence type="ECO:0000256" key="5">
    <source>
        <dbReference type="ARBA" id="ARBA00022820"/>
    </source>
</evidence>
<organism evidence="12 13">
    <name type="scientific">Diploptera punctata</name>
    <name type="common">Pacific beetle cockroach</name>
    <dbReference type="NCBI Taxonomy" id="6984"/>
    <lineage>
        <taxon>Eukaryota</taxon>
        <taxon>Metazoa</taxon>
        <taxon>Ecdysozoa</taxon>
        <taxon>Arthropoda</taxon>
        <taxon>Hexapoda</taxon>
        <taxon>Insecta</taxon>
        <taxon>Pterygota</taxon>
        <taxon>Neoptera</taxon>
        <taxon>Polyneoptera</taxon>
        <taxon>Dictyoptera</taxon>
        <taxon>Blattodea</taxon>
        <taxon>Blaberoidea</taxon>
        <taxon>Blaberidae</taxon>
        <taxon>Diplopterinae</taxon>
        <taxon>Diploptera</taxon>
    </lineage>
</organism>
<dbReference type="PRINTS" id="PR00722">
    <property type="entry name" value="CHYMOTRYPSIN"/>
</dbReference>
<dbReference type="Proteomes" id="UP001233999">
    <property type="component" value="Unassembled WGS sequence"/>
</dbReference>
<evidence type="ECO:0000256" key="9">
    <source>
        <dbReference type="ARBA" id="ARBA00066707"/>
    </source>
</evidence>
<comment type="catalytic activity">
    <reaction evidence="8">
        <text>Selective cleavage of 103-Arg-|-Ser-104 and 124-Ile-|-Ile-125 bonds in Limulus clotting factor B to form activated factor B. Cleavage of -Pro-Arg-|-Xaa- bonds in synthetic substrates.</text>
        <dbReference type="EC" id="3.4.21.84"/>
    </reaction>
</comment>
<dbReference type="GO" id="GO:0004252">
    <property type="term" value="F:serine-type endopeptidase activity"/>
    <property type="evidence" value="ECO:0007669"/>
    <property type="project" value="InterPro"/>
</dbReference>
<evidence type="ECO:0000256" key="1">
    <source>
        <dbReference type="ARBA" id="ARBA00022659"/>
    </source>
</evidence>
<keyword evidence="2 10" id="KW-0645">Protease</keyword>
<feature type="non-terminal residue" evidence="12">
    <location>
        <position position="267"/>
    </location>
</feature>
<name>A0AAD8ED16_DIPPU</name>
<dbReference type="SMART" id="SM00020">
    <property type="entry name" value="Tryp_SPc"/>
    <property type="match status" value="1"/>
</dbReference>
<keyword evidence="7" id="KW-1015">Disulfide bond</keyword>